<evidence type="ECO:0000256" key="2">
    <source>
        <dbReference type="ARBA" id="ARBA00004128"/>
    </source>
</evidence>
<dbReference type="HOGENOM" id="CLU_009308_0_0_1"/>
<dbReference type="GO" id="GO:0000822">
    <property type="term" value="F:inositol hexakisphosphate binding"/>
    <property type="evidence" value="ECO:0007669"/>
    <property type="project" value="EnsemblFungi"/>
</dbReference>
<evidence type="ECO:0000313" key="19">
    <source>
        <dbReference type="Proteomes" id="UP000000689"/>
    </source>
</evidence>
<dbReference type="InterPro" id="IPR004331">
    <property type="entry name" value="SPX_dom"/>
</dbReference>
<feature type="transmembrane region" description="Helical" evidence="16">
    <location>
        <begin position="669"/>
        <end position="690"/>
    </location>
</feature>
<dbReference type="GO" id="GO:0005783">
    <property type="term" value="C:endoplasmic reticulum"/>
    <property type="evidence" value="ECO:0007669"/>
    <property type="project" value="EnsemblFungi"/>
</dbReference>
<dbReference type="GO" id="GO:0005516">
    <property type="term" value="F:calmodulin binding"/>
    <property type="evidence" value="ECO:0007669"/>
    <property type="project" value="EnsemblFungi"/>
</dbReference>
<dbReference type="GO" id="GO:0033254">
    <property type="term" value="C:vacuolar transporter chaperone complex"/>
    <property type="evidence" value="ECO:0007669"/>
    <property type="project" value="EnsemblFungi"/>
</dbReference>
<evidence type="ECO:0000256" key="15">
    <source>
        <dbReference type="SAM" id="MobiDB-lite"/>
    </source>
</evidence>
<evidence type="ECO:0000256" key="8">
    <source>
        <dbReference type="ARBA" id="ARBA00023136"/>
    </source>
</evidence>
<comment type="cofactor">
    <cofactor evidence="1">
        <name>Mn(2+)</name>
        <dbReference type="ChEBI" id="CHEBI:29035"/>
    </cofactor>
</comment>
<dbReference type="GO" id="GO:0042144">
    <property type="term" value="P:vacuole fusion, non-autophagic"/>
    <property type="evidence" value="ECO:0007669"/>
    <property type="project" value="TreeGrafter"/>
</dbReference>
<evidence type="ECO:0000256" key="1">
    <source>
        <dbReference type="ARBA" id="ARBA00001936"/>
    </source>
</evidence>
<evidence type="ECO:0000313" key="18">
    <source>
        <dbReference type="EMBL" id="CCD23965.1"/>
    </source>
</evidence>
<feature type="transmembrane region" description="Helical" evidence="16">
    <location>
        <begin position="710"/>
        <end position="729"/>
    </location>
</feature>
<comment type="subcellular location">
    <subcellularLocation>
        <location evidence="2">Vacuole membrane</location>
        <topology evidence="2">Multi-pass membrane protein</topology>
    </subcellularLocation>
</comment>
<dbReference type="CDD" id="cd14480">
    <property type="entry name" value="SPX_VTC2_like"/>
    <property type="match status" value="1"/>
</dbReference>
<dbReference type="FunFam" id="3.20.100.30:FF:000001">
    <property type="entry name" value="Vacuolar transporter chaperone 4"/>
    <property type="match status" value="1"/>
</dbReference>
<sequence>MKFGETLRKSLIRQYSYYYIAYDDLKKELEYNLEANNDEWSQDLETSFLEALEIELDKVYSFCKVKHGEVVRRVKEVQQQVQHTVRQIDSNNPPTELDFEILEEELSDVIADVYDLAKFSRLNYTGFQKIIKKHDKKTGFILKPIFQVRLNAKPFFKEDYDDLVVKISQLYDIVRSSGRPIHGDSSAGGKQQNFVRQTTKYWVHPDNITELKLIILKHLPVLVFNTNKEFEREDSAITSIYFDNENLDLYYGRLRKDEGAEAHRLRWYGGMDSDTIFVERKTHREDWTGEKSVKARFALKERHVNDFIKGKYTVPQVFAKMRKEGKKSLKDIENLEALASEIQYAILSRKLRPVVRSFYNRTAFQLPGDARVRISLDTELTMVREDSFDGVDRTHGNWRRTDIGVDWPFKQLDDKDVCRFPYAVLEVKLQTQLGQEPPEWVRELVGSHLVEPVPKFSKFIHGVATLLNDKVDSIPFWLPQMDVDIRKPPLPTNINITRPGRGEGGNEDDYDEDDEDDSALVAAMTDAPGNSFDIEEIIGYGSINPSTNEGPAQNAQTGSHIHTVASANAPYYQRKIREAKNPIGKKYYETIAFFDHYFNGDQISKLPGGTVFDTQIEAPPGKSICVPVRVEPKVYFATERTYLSWVSIAILLGGVSTTLLTYGTPTTMLASIGFFVTSLITLFHAVKVYATRIVNIRLKRAIDYEDKVGPPMICIFLFLSIAFSFFCNLV</sequence>
<proteinExistence type="inferred from homology"/>
<evidence type="ECO:0000256" key="16">
    <source>
        <dbReference type="SAM" id="Phobius"/>
    </source>
</evidence>
<dbReference type="InterPro" id="IPR018966">
    <property type="entry name" value="VTC_domain"/>
</dbReference>
<feature type="compositionally biased region" description="Acidic residues" evidence="15">
    <location>
        <begin position="505"/>
        <end position="515"/>
    </location>
</feature>
<evidence type="ECO:0000256" key="7">
    <source>
        <dbReference type="ARBA" id="ARBA00022989"/>
    </source>
</evidence>
<dbReference type="eggNOG" id="KOG1161">
    <property type="taxonomic scope" value="Eukaryota"/>
</dbReference>
<dbReference type="RefSeq" id="XP_003669208.1">
    <property type="nucleotide sequence ID" value="XM_003669160.1"/>
</dbReference>
<dbReference type="EMBL" id="HE580269">
    <property type="protein sequence ID" value="CCD23965.1"/>
    <property type="molecule type" value="Genomic_DNA"/>
</dbReference>
<dbReference type="STRING" id="1071378.G0W854"/>
<keyword evidence="8 16" id="KW-0472">Membrane</keyword>
<dbReference type="EC" id="2.7.4.1" evidence="3"/>
<dbReference type="Gene3D" id="3.20.100.30">
    <property type="entry name" value="VTC, catalytic tunnel domain"/>
    <property type="match status" value="1"/>
</dbReference>
<evidence type="ECO:0000256" key="13">
    <source>
        <dbReference type="ARBA" id="ARBA00080494"/>
    </source>
</evidence>
<keyword evidence="6 16" id="KW-0812">Transmembrane</keyword>
<dbReference type="Proteomes" id="UP000000689">
    <property type="component" value="Chromosome 3"/>
</dbReference>
<evidence type="ECO:0000256" key="12">
    <source>
        <dbReference type="ARBA" id="ARBA00075894"/>
    </source>
</evidence>
<dbReference type="InterPro" id="IPR042267">
    <property type="entry name" value="VTC_sf"/>
</dbReference>
<evidence type="ECO:0000256" key="3">
    <source>
        <dbReference type="ARBA" id="ARBA00012960"/>
    </source>
</evidence>
<feature type="transmembrane region" description="Helical" evidence="16">
    <location>
        <begin position="642"/>
        <end position="662"/>
    </location>
</feature>
<dbReference type="KEGG" id="ndi:NDAI_0C03050"/>
<feature type="domain" description="SPX" evidence="17">
    <location>
        <begin position="1"/>
        <end position="148"/>
    </location>
</feature>
<feature type="region of interest" description="Disordered" evidence="15">
    <location>
        <begin position="489"/>
        <end position="515"/>
    </location>
</feature>
<accession>G0W854</accession>
<keyword evidence="5" id="KW-0808">Transferase</keyword>
<dbReference type="GeneID" id="11496340"/>
<dbReference type="Pfam" id="PF09359">
    <property type="entry name" value="VTC"/>
    <property type="match status" value="1"/>
</dbReference>
<reference evidence="18 19" key="1">
    <citation type="journal article" date="2011" name="Proc. Natl. Acad. Sci. U.S.A.">
        <title>Evolutionary erosion of yeast sex chromosomes by mating-type switching accidents.</title>
        <authorList>
            <person name="Gordon J.L."/>
            <person name="Armisen D."/>
            <person name="Proux-Wera E."/>
            <person name="Oheigeartaigh S.S."/>
            <person name="Byrne K.P."/>
            <person name="Wolfe K.H."/>
        </authorList>
    </citation>
    <scope>NUCLEOTIDE SEQUENCE [LARGE SCALE GENOMIC DNA]</scope>
    <source>
        <strain evidence="19">ATCC 10597 / BCRC 20456 / CBS 421 / NBRC 0211 / NRRL Y-12639</strain>
    </source>
</reference>
<protein>
    <recommendedName>
        <fullName evidence="11">Vacuolar transporter chaperone complex subunit 4</fullName>
        <ecNumber evidence="3">2.7.4.1</ecNumber>
    </recommendedName>
    <alternativeName>
        <fullName evidence="13">Polyphosphate kinase</fullName>
    </alternativeName>
    <alternativeName>
        <fullName evidence="12">SPX-dependent polyphosphate polymerase VTC subunit 4</fullName>
    </alternativeName>
    <alternativeName>
        <fullName evidence="14">Vacuolar membrane polyphosphate polymerase catalytic subunit</fullName>
    </alternativeName>
</protein>
<dbReference type="PROSITE" id="PS51382">
    <property type="entry name" value="SPX"/>
    <property type="match status" value="1"/>
</dbReference>
<comment type="catalytic activity">
    <reaction evidence="9">
        <text>[phosphate](n) + ATP = [phosphate](n+1) + ADP</text>
        <dbReference type="Rhea" id="RHEA:19573"/>
        <dbReference type="Rhea" id="RHEA-COMP:9859"/>
        <dbReference type="Rhea" id="RHEA-COMP:14280"/>
        <dbReference type="ChEBI" id="CHEBI:16838"/>
        <dbReference type="ChEBI" id="CHEBI:30616"/>
        <dbReference type="ChEBI" id="CHEBI:456216"/>
        <dbReference type="EC" id="2.7.4.1"/>
    </reaction>
    <physiologicalReaction direction="left-to-right" evidence="9">
        <dbReference type="Rhea" id="RHEA:19574"/>
    </physiologicalReaction>
</comment>
<keyword evidence="19" id="KW-1185">Reference proteome</keyword>
<evidence type="ECO:0000256" key="4">
    <source>
        <dbReference type="ARBA" id="ARBA00022554"/>
    </source>
</evidence>
<organism evidence="18 19">
    <name type="scientific">Naumovozyma dairenensis (strain ATCC 10597 / BCRC 20456 / CBS 421 / NBRC 0211 / NRRL Y-12639)</name>
    <name type="common">Saccharomyces dairenensis</name>
    <dbReference type="NCBI Taxonomy" id="1071378"/>
    <lineage>
        <taxon>Eukaryota</taxon>
        <taxon>Fungi</taxon>
        <taxon>Dikarya</taxon>
        <taxon>Ascomycota</taxon>
        <taxon>Saccharomycotina</taxon>
        <taxon>Saccharomycetes</taxon>
        <taxon>Saccharomycetales</taxon>
        <taxon>Saccharomycetaceae</taxon>
        <taxon>Naumovozyma</taxon>
    </lineage>
</organism>
<dbReference type="GO" id="GO:0016237">
    <property type="term" value="P:microautophagy"/>
    <property type="evidence" value="ECO:0007669"/>
    <property type="project" value="EnsemblFungi"/>
</dbReference>
<dbReference type="Pfam" id="PF02656">
    <property type="entry name" value="DUF202"/>
    <property type="match status" value="1"/>
</dbReference>
<dbReference type="GO" id="GO:0006799">
    <property type="term" value="P:polyphosphate biosynthetic process"/>
    <property type="evidence" value="ECO:0007669"/>
    <property type="project" value="EnsemblFungi"/>
</dbReference>
<dbReference type="GO" id="GO:0000329">
    <property type="term" value="C:fungal-type vacuole membrane"/>
    <property type="evidence" value="ECO:0007669"/>
    <property type="project" value="TreeGrafter"/>
</dbReference>
<evidence type="ECO:0000259" key="17">
    <source>
        <dbReference type="PROSITE" id="PS51382"/>
    </source>
</evidence>
<dbReference type="GO" id="GO:0007034">
    <property type="term" value="P:vacuolar transport"/>
    <property type="evidence" value="ECO:0007669"/>
    <property type="project" value="EnsemblFungi"/>
</dbReference>
<dbReference type="GO" id="GO:0008976">
    <property type="term" value="F:polyphosphate kinase activity"/>
    <property type="evidence" value="ECO:0007669"/>
    <property type="project" value="UniProtKB-EC"/>
</dbReference>
<evidence type="ECO:0000256" key="9">
    <source>
        <dbReference type="ARBA" id="ARBA00050204"/>
    </source>
</evidence>
<name>G0W854_NAUDC</name>
<evidence type="ECO:0000256" key="5">
    <source>
        <dbReference type="ARBA" id="ARBA00022679"/>
    </source>
</evidence>
<keyword evidence="7 16" id="KW-1133">Transmembrane helix</keyword>
<dbReference type="OrthoDB" id="6493944at2759"/>
<keyword evidence="4" id="KW-0926">Vacuole</keyword>
<dbReference type="OMA" id="NVNAYMR"/>
<evidence type="ECO:0000256" key="6">
    <source>
        <dbReference type="ARBA" id="ARBA00022692"/>
    </source>
</evidence>
<gene>
    <name evidence="18" type="primary">NDAI0C03050</name>
    <name evidence="18" type="ordered locus">NDAI_0C03050</name>
</gene>
<dbReference type="AlphaFoldDB" id="G0W854"/>
<dbReference type="InterPro" id="IPR003807">
    <property type="entry name" value="DUF202"/>
</dbReference>
<comment type="similarity">
    <text evidence="10">Belongs to the VTC4 family.</text>
</comment>
<dbReference type="PANTHER" id="PTHR46140:SF1">
    <property type="entry name" value="VACUOLAR TRANSPORTER CHAPERONE COMPLEX SUBUNIT 4-RELATED"/>
    <property type="match status" value="1"/>
</dbReference>
<dbReference type="CDD" id="cd07751">
    <property type="entry name" value="PolyPPase_VTC4_like"/>
    <property type="match status" value="1"/>
</dbReference>
<dbReference type="InterPro" id="IPR051572">
    <property type="entry name" value="VTC_Complex_Subunit"/>
</dbReference>
<evidence type="ECO:0000256" key="10">
    <source>
        <dbReference type="ARBA" id="ARBA00061390"/>
    </source>
</evidence>
<evidence type="ECO:0000256" key="11">
    <source>
        <dbReference type="ARBA" id="ARBA00067464"/>
    </source>
</evidence>
<evidence type="ECO:0000256" key="14">
    <source>
        <dbReference type="ARBA" id="ARBA00081313"/>
    </source>
</evidence>
<dbReference type="PANTHER" id="PTHR46140">
    <property type="entry name" value="VACUOLAR TRANSPORTER CHAPERONE 1-RELATED"/>
    <property type="match status" value="1"/>
</dbReference>